<comment type="caution">
    <text evidence="1">The sequence shown here is derived from an EMBL/GenBank/DDBJ whole genome shotgun (WGS) entry which is preliminary data.</text>
</comment>
<organism evidence="1 2">
    <name type="scientific">Sulfurovum riftiae</name>
    <dbReference type="NCBI Taxonomy" id="1630136"/>
    <lineage>
        <taxon>Bacteria</taxon>
        <taxon>Pseudomonadati</taxon>
        <taxon>Campylobacterota</taxon>
        <taxon>Epsilonproteobacteria</taxon>
        <taxon>Campylobacterales</taxon>
        <taxon>Sulfurovaceae</taxon>
        <taxon>Sulfurovum</taxon>
    </lineage>
</organism>
<evidence type="ECO:0000313" key="2">
    <source>
        <dbReference type="Proteomes" id="UP000075359"/>
    </source>
</evidence>
<dbReference type="Proteomes" id="UP000075359">
    <property type="component" value="Unassembled WGS sequence"/>
</dbReference>
<dbReference type="OrthoDB" id="159409at2"/>
<dbReference type="InterPro" id="IPR036412">
    <property type="entry name" value="HAD-like_sf"/>
</dbReference>
<dbReference type="Gene3D" id="3.40.50.1000">
    <property type="entry name" value="HAD superfamily/HAD-like"/>
    <property type="match status" value="1"/>
</dbReference>
<gene>
    <name evidence="1" type="ORF">AS592_00385</name>
</gene>
<protein>
    <recommendedName>
        <fullName evidence="3">Haloacid dehalogenase</fullName>
    </recommendedName>
</protein>
<dbReference type="SUPFAM" id="SSF56784">
    <property type="entry name" value="HAD-like"/>
    <property type="match status" value="1"/>
</dbReference>
<dbReference type="AlphaFoldDB" id="A0A151CHI6"/>
<dbReference type="CDD" id="cd01427">
    <property type="entry name" value="HAD_like"/>
    <property type="match status" value="1"/>
</dbReference>
<keyword evidence="2" id="KW-1185">Reference proteome</keyword>
<evidence type="ECO:0000313" key="1">
    <source>
        <dbReference type="EMBL" id="KYJ87000.1"/>
    </source>
</evidence>
<dbReference type="RefSeq" id="WP_067329606.1">
    <property type="nucleotide sequence ID" value="NZ_LNKT01000008.1"/>
</dbReference>
<evidence type="ECO:0008006" key="3">
    <source>
        <dbReference type="Google" id="ProtNLM"/>
    </source>
</evidence>
<reference evidence="1 2" key="1">
    <citation type="submission" date="2015-11" db="EMBL/GenBank/DDBJ databases">
        <title>Draft genome of Sulfurovum riftiae 1812E, a member of the Epsilonproteobacteria isolated from the tube of the deep-sea hydrothermal vent tubewom Riftia pachyptila.</title>
        <authorList>
            <person name="Vetriani C."/>
            <person name="Giovannelli D."/>
        </authorList>
    </citation>
    <scope>NUCLEOTIDE SEQUENCE [LARGE SCALE GENOMIC DNA]</scope>
    <source>
        <strain evidence="1 2">1812E</strain>
    </source>
</reference>
<dbReference type="InterPro" id="IPR023214">
    <property type="entry name" value="HAD_sf"/>
</dbReference>
<dbReference type="STRING" id="1630136.AS592_00385"/>
<dbReference type="EMBL" id="LNKT01000008">
    <property type="protein sequence ID" value="KYJ87000.1"/>
    <property type="molecule type" value="Genomic_DNA"/>
</dbReference>
<accession>A0A151CHI6</accession>
<proteinExistence type="predicted"/>
<sequence>MIEIPHFKDLEIENILFDYNGTLATDGYLKEETKVLLKEVCEKYNVYVITADTFGTVKEALQAFELEVLVLSSRDHTKEKADFLSKLNSEKTVALGNGNNDARMLKDAILSIAIMGDEGCAKETLLASDIVCKEIGSAMELLLKPQRLIATLRR</sequence>
<name>A0A151CHI6_9BACT</name>